<evidence type="ECO:0000313" key="3">
    <source>
        <dbReference type="Proteomes" id="UP000626109"/>
    </source>
</evidence>
<keyword evidence="1" id="KW-0812">Transmembrane</keyword>
<feature type="transmembrane region" description="Helical" evidence="1">
    <location>
        <begin position="21"/>
        <end position="40"/>
    </location>
</feature>
<comment type="caution">
    <text evidence="2">The sequence shown here is derived from an EMBL/GenBank/DDBJ whole genome shotgun (WGS) entry which is preliminary data.</text>
</comment>
<accession>A0A813LEY1</accession>
<sequence>MVRARAVRDAPAQSACPQARCFCYPLFFFLGAVCQMLLGVRFDSSLLGGFQTESALLAGDLV</sequence>
<dbReference type="AlphaFoldDB" id="A0A813LEY1"/>
<gene>
    <name evidence="2" type="ORF">PGLA2088_LOCUS44084</name>
</gene>
<reference evidence="2" key="1">
    <citation type="submission" date="2021-02" db="EMBL/GenBank/DDBJ databases">
        <authorList>
            <person name="Dougan E. K."/>
            <person name="Rhodes N."/>
            <person name="Thang M."/>
            <person name="Chan C."/>
        </authorList>
    </citation>
    <scope>NUCLEOTIDE SEQUENCE</scope>
</reference>
<evidence type="ECO:0000256" key="1">
    <source>
        <dbReference type="SAM" id="Phobius"/>
    </source>
</evidence>
<keyword evidence="1" id="KW-0472">Membrane</keyword>
<feature type="non-terminal residue" evidence="2">
    <location>
        <position position="1"/>
    </location>
</feature>
<proteinExistence type="predicted"/>
<evidence type="ECO:0000313" key="2">
    <source>
        <dbReference type="EMBL" id="CAE8725349.1"/>
    </source>
</evidence>
<organism evidence="2 3">
    <name type="scientific">Polarella glacialis</name>
    <name type="common">Dinoflagellate</name>
    <dbReference type="NCBI Taxonomy" id="89957"/>
    <lineage>
        <taxon>Eukaryota</taxon>
        <taxon>Sar</taxon>
        <taxon>Alveolata</taxon>
        <taxon>Dinophyceae</taxon>
        <taxon>Suessiales</taxon>
        <taxon>Suessiaceae</taxon>
        <taxon>Polarella</taxon>
    </lineage>
</organism>
<name>A0A813LEY1_POLGL</name>
<protein>
    <submittedName>
        <fullName evidence="2">Uncharacterized protein</fullName>
    </submittedName>
</protein>
<dbReference type="EMBL" id="CAJNNW010035056">
    <property type="protein sequence ID" value="CAE8725349.1"/>
    <property type="molecule type" value="Genomic_DNA"/>
</dbReference>
<dbReference type="Proteomes" id="UP000626109">
    <property type="component" value="Unassembled WGS sequence"/>
</dbReference>
<keyword evidence="1" id="KW-1133">Transmembrane helix</keyword>